<dbReference type="GO" id="GO:0009279">
    <property type="term" value="C:cell outer membrane"/>
    <property type="evidence" value="ECO:0007669"/>
    <property type="project" value="UniProtKB-SubCell"/>
</dbReference>
<keyword evidence="5" id="KW-0732">Signal</keyword>
<comment type="subcellular location">
    <subcellularLocation>
        <location evidence="1">Cell outer membrane</location>
    </subcellularLocation>
</comment>
<dbReference type="PANTHER" id="PTHR40980:SF4">
    <property type="entry name" value="TONB-DEPENDENT RECEPTOR-LIKE BETA-BARREL DOMAIN-CONTAINING PROTEIN"/>
    <property type="match status" value="1"/>
</dbReference>
<comment type="caution">
    <text evidence="7">The sequence shown here is derived from an EMBL/GenBank/DDBJ whole genome shotgun (WGS) entry which is preliminary data.</text>
</comment>
<dbReference type="SUPFAM" id="SSF56935">
    <property type="entry name" value="Porins"/>
    <property type="match status" value="1"/>
</dbReference>
<dbReference type="RefSeq" id="WP_179398513.1">
    <property type="nucleotide sequence ID" value="NZ_JACCCY010000001.1"/>
</dbReference>
<evidence type="ECO:0000313" key="7">
    <source>
        <dbReference type="EMBL" id="NYI48409.1"/>
    </source>
</evidence>
<dbReference type="Proteomes" id="UP000574332">
    <property type="component" value="Unassembled WGS sequence"/>
</dbReference>
<dbReference type="Gene3D" id="2.40.170.20">
    <property type="entry name" value="TonB-dependent receptor, beta-barrel domain"/>
    <property type="match status" value="1"/>
</dbReference>
<dbReference type="Pfam" id="PF14905">
    <property type="entry name" value="OMP_b-brl_3"/>
    <property type="match status" value="1"/>
</dbReference>
<feature type="region of interest" description="Disordered" evidence="4">
    <location>
        <begin position="799"/>
        <end position="826"/>
    </location>
</feature>
<evidence type="ECO:0000256" key="4">
    <source>
        <dbReference type="SAM" id="MobiDB-lite"/>
    </source>
</evidence>
<name>A0A8E1ZTZ7_9PORP</name>
<dbReference type="SUPFAM" id="SSF49464">
    <property type="entry name" value="Carboxypeptidase regulatory domain-like"/>
    <property type="match status" value="1"/>
</dbReference>
<keyword evidence="8" id="KW-1185">Reference proteome</keyword>
<dbReference type="InterPro" id="IPR037066">
    <property type="entry name" value="Plug_dom_sf"/>
</dbReference>
<evidence type="ECO:0000256" key="5">
    <source>
        <dbReference type="SAM" id="SignalP"/>
    </source>
</evidence>
<gene>
    <name evidence="7" type="ORF">F5613_000454</name>
</gene>
<feature type="chain" id="PRO_5034549932" evidence="5">
    <location>
        <begin position="25"/>
        <end position="826"/>
    </location>
</feature>
<dbReference type="Gene3D" id="2.170.130.10">
    <property type="entry name" value="TonB-dependent receptor, plug domain"/>
    <property type="match status" value="1"/>
</dbReference>
<keyword evidence="7" id="KW-0675">Receptor</keyword>
<evidence type="ECO:0000256" key="2">
    <source>
        <dbReference type="ARBA" id="ARBA00023136"/>
    </source>
</evidence>
<evidence type="ECO:0000259" key="6">
    <source>
        <dbReference type="Pfam" id="PF14905"/>
    </source>
</evidence>
<dbReference type="AlphaFoldDB" id="A0A8E1ZTZ7"/>
<feature type="signal peptide" evidence="5">
    <location>
        <begin position="1"/>
        <end position="24"/>
    </location>
</feature>
<proteinExistence type="predicted"/>
<dbReference type="EMBL" id="JACCCY010000001">
    <property type="protein sequence ID" value="NYI48409.1"/>
    <property type="molecule type" value="Genomic_DNA"/>
</dbReference>
<organism evidence="7 8">
    <name type="scientific">Macellibacteroides fermentans</name>
    <dbReference type="NCBI Taxonomy" id="879969"/>
    <lineage>
        <taxon>Bacteria</taxon>
        <taxon>Pseudomonadati</taxon>
        <taxon>Bacteroidota</taxon>
        <taxon>Bacteroidia</taxon>
        <taxon>Bacteroidales</taxon>
        <taxon>Porphyromonadaceae</taxon>
        <taxon>Macellibacteroides</taxon>
    </lineage>
</organism>
<dbReference type="InterPro" id="IPR008969">
    <property type="entry name" value="CarboxyPept-like_regulatory"/>
</dbReference>
<evidence type="ECO:0000313" key="8">
    <source>
        <dbReference type="Proteomes" id="UP000574332"/>
    </source>
</evidence>
<protein>
    <submittedName>
        <fullName evidence="7">Outer membrane receptor protein involved in Fe transport</fullName>
    </submittedName>
</protein>
<accession>A0A8E1ZTZ7</accession>
<feature type="domain" description="Outer membrane protein beta-barrel" evidence="6">
    <location>
        <begin position="391"/>
        <end position="752"/>
    </location>
</feature>
<dbReference type="InterPro" id="IPR041700">
    <property type="entry name" value="OMP_b-brl_3"/>
</dbReference>
<dbReference type="PANTHER" id="PTHR40980">
    <property type="entry name" value="PLUG DOMAIN-CONTAINING PROTEIN"/>
    <property type="match status" value="1"/>
</dbReference>
<dbReference type="InterPro" id="IPR036942">
    <property type="entry name" value="Beta-barrel_TonB_sf"/>
</dbReference>
<keyword evidence="2" id="KW-0472">Membrane</keyword>
<reference evidence="7 8" key="1">
    <citation type="submission" date="2020-07" db="EMBL/GenBank/DDBJ databases">
        <title>Genomic Encyclopedia of Type Strains, Phase IV (KMG-IV): sequencing the most valuable type-strain genomes for metagenomic binning, comparative biology and taxonomic classification.</title>
        <authorList>
            <person name="Goeker M."/>
        </authorList>
    </citation>
    <scope>NUCLEOTIDE SEQUENCE [LARGE SCALE GENOMIC DNA]</scope>
    <source>
        <strain evidence="7 8">DSM 23697</strain>
    </source>
</reference>
<evidence type="ECO:0000256" key="3">
    <source>
        <dbReference type="ARBA" id="ARBA00023237"/>
    </source>
</evidence>
<evidence type="ECO:0000256" key="1">
    <source>
        <dbReference type="ARBA" id="ARBA00004442"/>
    </source>
</evidence>
<sequence>MKNKVVFVFIALLAVFFFPVTANAQITLLRGVLLDSLTHEGEPYATVRITNKHKPDNPVAMTVTDMDGRFEQSLTGKGEFTILFSSVGKSNVNVPFTLKGDSVVNLDTLFIAEDVKQLKNVEIVAQKPLIKMEVDKMSYSIADDADAKSNSLLDMLRKVPMVAVDGNDNITVNGSSNFKVFVDGKPSVMLSSNPSVVLKNMPATSVKNIEVITNPGAKYDAEGVGGVLNLITNKVSGTTNPMNGYNATLRGMANTKGIAGGIYASIQQGKLTMTVNGNVADSKIKNTKTEISREQFDSSGNSFMDNSQLGNTNFKIKMGNLTLGYEIDSMNLLSASFGLMGFGTYVNSFTQTNMSGGNYGTGFGYMGSSDSRGDRYSINGNIDFQHSFAGNKDRMLTLSYLVSSTPDKTNTYSLFDATDENSFLNLTDRYTDAHKNTLENTFQLDYSTPLGIGQILDMGIKYIMRNNSSDSKYYVNKEDAFEYVADNSLNYKHYNDIVAGYAEYSVKVNRWKFNGGLRYEYTWQDVEYKTGQGTDFKVKYGNLVPSANLSYKMNESQNYGLTYNMRISRPGIGFLNPYVDKSDPTSISDGNTNLKSEKAHNLSLVYNLTTPVWMVNLTLRQSLCNNAIEKYSFFKDNLLNTTYDNIVENRQTGLNTFVNWNAGRQTRFTLNGSASYVDLNSMELGISNSGWQGNLMLGFQQTLPWDIRLSMNLISSTKQYNLQGWSTGFNAMMGSLSRTFLKNKLSVSLSGMTSLSSNGLELKLYAKGKEYINRSIVTLPLRNLGVSISYTLGKQQSNKKTKRTISNNDVKNDDSQTESIGNMLIY</sequence>
<keyword evidence="3" id="KW-0998">Cell outer membrane</keyword>